<evidence type="ECO:0008006" key="4">
    <source>
        <dbReference type="Google" id="ProtNLM"/>
    </source>
</evidence>
<name>A0A518DQK0_9BACT</name>
<evidence type="ECO:0000313" key="2">
    <source>
        <dbReference type="EMBL" id="QDU94111.1"/>
    </source>
</evidence>
<feature type="transmembrane region" description="Helical" evidence="1">
    <location>
        <begin position="12"/>
        <end position="30"/>
    </location>
</feature>
<keyword evidence="3" id="KW-1185">Reference proteome</keyword>
<evidence type="ECO:0000256" key="1">
    <source>
        <dbReference type="SAM" id="Phobius"/>
    </source>
</evidence>
<dbReference type="EMBL" id="CP036433">
    <property type="protein sequence ID" value="QDU94111.1"/>
    <property type="molecule type" value="Genomic_DNA"/>
</dbReference>
<keyword evidence="1" id="KW-1133">Transmembrane helix</keyword>
<proteinExistence type="predicted"/>
<keyword evidence="1" id="KW-0472">Membrane</keyword>
<sequence>MNYHHTQRASLCLILYALAVTFLVVAWVLRNDPVPIWVFMAPALLTLFLAPSIHHLTVADQGDHLLVQFGSLPLFRRRVKYEDIESVEIGRTTILDGWGIHWSLRGGWVWNLYGRDCVVLRLRRGTLRVGTDDAEKLARFLESKTEQWG</sequence>
<reference evidence="2 3" key="1">
    <citation type="submission" date="2019-02" db="EMBL/GenBank/DDBJ databases">
        <title>Deep-cultivation of Planctomycetes and their phenomic and genomic characterization uncovers novel biology.</title>
        <authorList>
            <person name="Wiegand S."/>
            <person name="Jogler M."/>
            <person name="Boedeker C."/>
            <person name="Pinto D."/>
            <person name="Vollmers J."/>
            <person name="Rivas-Marin E."/>
            <person name="Kohn T."/>
            <person name="Peeters S.H."/>
            <person name="Heuer A."/>
            <person name="Rast P."/>
            <person name="Oberbeckmann S."/>
            <person name="Bunk B."/>
            <person name="Jeske O."/>
            <person name="Meyerdierks A."/>
            <person name="Storesund J.E."/>
            <person name="Kallscheuer N."/>
            <person name="Luecker S."/>
            <person name="Lage O.M."/>
            <person name="Pohl T."/>
            <person name="Merkel B.J."/>
            <person name="Hornburger P."/>
            <person name="Mueller R.-W."/>
            <person name="Bruemmer F."/>
            <person name="Labrenz M."/>
            <person name="Spormann A.M."/>
            <person name="Op den Camp H."/>
            <person name="Overmann J."/>
            <person name="Amann R."/>
            <person name="Jetten M.S.M."/>
            <person name="Mascher T."/>
            <person name="Medema M.H."/>
            <person name="Devos D.P."/>
            <person name="Kaster A.-K."/>
            <person name="Ovreas L."/>
            <person name="Rohde M."/>
            <person name="Galperin M.Y."/>
            <person name="Jogler C."/>
        </authorList>
    </citation>
    <scope>NUCLEOTIDE SEQUENCE [LARGE SCALE GENOMIC DNA]</scope>
    <source>
        <strain evidence="2 3">Pla85_3_4</strain>
    </source>
</reference>
<dbReference type="Proteomes" id="UP000317648">
    <property type="component" value="Chromosome"/>
</dbReference>
<dbReference type="AlphaFoldDB" id="A0A518DQK0"/>
<organism evidence="2 3">
    <name type="scientific">Lignipirellula cremea</name>
    <dbReference type="NCBI Taxonomy" id="2528010"/>
    <lineage>
        <taxon>Bacteria</taxon>
        <taxon>Pseudomonadati</taxon>
        <taxon>Planctomycetota</taxon>
        <taxon>Planctomycetia</taxon>
        <taxon>Pirellulales</taxon>
        <taxon>Pirellulaceae</taxon>
        <taxon>Lignipirellula</taxon>
    </lineage>
</organism>
<keyword evidence="1" id="KW-0812">Transmembrane</keyword>
<accession>A0A518DQK0</accession>
<dbReference type="KEGG" id="lcre:Pla8534_18970"/>
<protein>
    <recommendedName>
        <fullName evidence="4">Bacterial Pleckstrin homology domain-containing protein</fullName>
    </recommendedName>
</protein>
<gene>
    <name evidence="2" type="ORF">Pla8534_18970</name>
</gene>
<feature type="transmembrane region" description="Helical" evidence="1">
    <location>
        <begin position="36"/>
        <end position="56"/>
    </location>
</feature>
<evidence type="ECO:0000313" key="3">
    <source>
        <dbReference type="Proteomes" id="UP000317648"/>
    </source>
</evidence>